<organism evidence="3 4">
    <name type="scientific">Phreatobacter oligotrophus</name>
    <dbReference type="NCBI Taxonomy" id="1122261"/>
    <lineage>
        <taxon>Bacteria</taxon>
        <taxon>Pseudomonadati</taxon>
        <taxon>Pseudomonadota</taxon>
        <taxon>Alphaproteobacteria</taxon>
        <taxon>Hyphomicrobiales</taxon>
        <taxon>Phreatobacteraceae</taxon>
        <taxon>Phreatobacter</taxon>
    </lineage>
</organism>
<dbReference type="GO" id="GO:0015716">
    <property type="term" value="P:organic phosphonate transport"/>
    <property type="evidence" value="ECO:0007669"/>
    <property type="project" value="InterPro"/>
</dbReference>
<evidence type="ECO:0000313" key="3">
    <source>
        <dbReference type="EMBL" id="PTM55081.1"/>
    </source>
</evidence>
<dbReference type="PANTHER" id="PTHR35841">
    <property type="entry name" value="PHOSPHONATES-BINDING PERIPLASMIC PROTEIN"/>
    <property type="match status" value="1"/>
</dbReference>
<comment type="caution">
    <text evidence="3">The sequence shown here is derived from an EMBL/GenBank/DDBJ whole genome shotgun (WGS) entry which is preliminary data.</text>
</comment>
<gene>
    <name evidence="3" type="ORF">C8P69_105233</name>
</gene>
<accession>A0A2T4Z2U9</accession>
<dbReference type="CDD" id="cd01071">
    <property type="entry name" value="PBP2_PhnD_like"/>
    <property type="match status" value="1"/>
</dbReference>
<dbReference type="GO" id="GO:0055085">
    <property type="term" value="P:transmembrane transport"/>
    <property type="evidence" value="ECO:0007669"/>
    <property type="project" value="InterPro"/>
</dbReference>
<evidence type="ECO:0000256" key="2">
    <source>
        <dbReference type="ARBA" id="ARBA00022729"/>
    </source>
</evidence>
<evidence type="ECO:0000256" key="1">
    <source>
        <dbReference type="ARBA" id="ARBA00007162"/>
    </source>
</evidence>
<dbReference type="Proteomes" id="UP000241808">
    <property type="component" value="Unassembled WGS sequence"/>
</dbReference>
<dbReference type="PANTHER" id="PTHR35841:SF1">
    <property type="entry name" value="PHOSPHONATES-BINDING PERIPLASMIC PROTEIN"/>
    <property type="match status" value="1"/>
</dbReference>
<dbReference type="InterPro" id="IPR005770">
    <property type="entry name" value="PhnD"/>
</dbReference>
<dbReference type="OrthoDB" id="9802896at2"/>
<proteinExistence type="inferred from homology"/>
<dbReference type="SUPFAM" id="SSF53850">
    <property type="entry name" value="Periplasmic binding protein-like II"/>
    <property type="match status" value="1"/>
</dbReference>
<dbReference type="InterPro" id="IPR017797">
    <property type="entry name" value="Phosphnate-bd"/>
</dbReference>
<evidence type="ECO:0000313" key="4">
    <source>
        <dbReference type="Proteomes" id="UP000241808"/>
    </source>
</evidence>
<comment type="similarity">
    <text evidence="1">Belongs to the phosphate/phosphite/phosphonate binding protein family.</text>
</comment>
<dbReference type="GO" id="GO:0043190">
    <property type="term" value="C:ATP-binding cassette (ABC) transporter complex"/>
    <property type="evidence" value="ECO:0007669"/>
    <property type="project" value="InterPro"/>
</dbReference>
<dbReference type="NCBIfam" id="TIGR03431">
    <property type="entry name" value="PhnD"/>
    <property type="match status" value="1"/>
</dbReference>
<dbReference type="AlphaFoldDB" id="A0A2T4Z2U9"/>
<reference evidence="3 4" key="1">
    <citation type="submission" date="2018-04" db="EMBL/GenBank/DDBJ databases">
        <title>Genomic Encyclopedia of Archaeal and Bacterial Type Strains, Phase II (KMG-II): from individual species to whole genera.</title>
        <authorList>
            <person name="Goeker M."/>
        </authorList>
    </citation>
    <scope>NUCLEOTIDE SEQUENCE [LARGE SCALE GENOMIC DNA]</scope>
    <source>
        <strain evidence="3 4">DSM 25521</strain>
    </source>
</reference>
<protein>
    <submittedName>
        <fullName evidence="3">Phosphonate transport system substrate-binding protein</fullName>
    </submittedName>
</protein>
<dbReference type="EMBL" id="PZZL01000005">
    <property type="protein sequence ID" value="PTM55081.1"/>
    <property type="molecule type" value="Genomic_DNA"/>
</dbReference>
<dbReference type="NCBIfam" id="TIGR01098">
    <property type="entry name" value="3A0109s03R"/>
    <property type="match status" value="1"/>
</dbReference>
<sequence>MQSRRDALALLASFPWAGNAFAQAEDWRRAYPELVLSVTPAENSGGVIDRFAPFAEYLSRTLGVKVTIRIANDYAAVIEGLRSGQVHIAHMGPAAYTRASIVTQDGIEPLVTMANSEGAIGYYSVLYVRANDTARSLQDLRGRNLCLVDPNSASGNNVPRYALSKLGIEPESHFDRVVYSGSHENAVIALSQGTCDAAFNWWNTERESNLQRMATKGMVKTEDFRIVFRSELIPGSPVAMMRSTPEPLRRAVQQAFVDAAEKGREAFLRISDGNATGYVPVKAEDYRVMIDLSRYIDQMRRRRS</sequence>
<dbReference type="RefSeq" id="WP_108177925.1">
    <property type="nucleotide sequence ID" value="NZ_PZZL01000005.1"/>
</dbReference>
<dbReference type="Pfam" id="PF12974">
    <property type="entry name" value="Phosphonate-bd"/>
    <property type="match status" value="1"/>
</dbReference>
<dbReference type="Gene3D" id="3.40.190.10">
    <property type="entry name" value="Periplasmic binding protein-like II"/>
    <property type="match status" value="2"/>
</dbReference>
<name>A0A2T4Z2U9_9HYPH</name>
<keyword evidence="4" id="KW-1185">Reference proteome</keyword>
<keyword evidence="2" id="KW-0732">Signal</keyword>